<reference evidence="3 4" key="1">
    <citation type="submission" date="2018-09" db="EMBL/GenBank/DDBJ databases">
        <title>Arachidicoccus sp. nov., a bacterium isolated from soil.</title>
        <authorList>
            <person name="Weon H.-Y."/>
            <person name="Kwon S.-W."/>
            <person name="Lee S.A."/>
        </authorList>
    </citation>
    <scope>NUCLEOTIDE SEQUENCE [LARGE SCALE GENOMIC DNA]</scope>
    <source>
        <strain evidence="3 4">KIS59-12</strain>
    </source>
</reference>
<proteinExistence type="predicted"/>
<gene>
    <name evidence="3" type="ORF">D6B99_12945</name>
</gene>
<evidence type="ECO:0000313" key="3">
    <source>
        <dbReference type="EMBL" id="AYD48429.1"/>
    </source>
</evidence>
<dbReference type="GO" id="GO:0005975">
    <property type="term" value="P:carbohydrate metabolic process"/>
    <property type="evidence" value="ECO:0007669"/>
    <property type="project" value="InterPro"/>
</dbReference>
<evidence type="ECO:0000313" key="4">
    <source>
        <dbReference type="Proteomes" id="UP000266118"/>
    </source>
</evidence>
<evidence type="ECO:0000259" key="1">
    <source>
        <dbReference type="Pfam" id="PF21307"/>
    </source>
</evidence>
<dbReference type="GO" id="GO:0004560">
    <property type="term" value="F:alpha-L-fucosidase activity"/>
    <property type="evidence" value="ECO:0007669"/>
    <property type="project" value="TreeGrafter"/>
</dbReference>
<sequence length="748" mass="85916">MKMIKIKNIAVVIISSFLIQIGFAQTKHFTNWQPFLSRNDMVFDTLTTRWEDGIFTGNGLLGTILYMKNSNTLRLEIGRTDVVDHRTDAISPLYGKARLPIGHFELKPNGKVFKNTARLDLWNAEATGEIITDKGTIKWRTITLSQTNVIIFQTTTTGEEKNFSWQWKPEVSISSRARFSKDIPAGYKANPSCIIKNDKDIDYCRQPMLAGGDYTTAWKIVAHENEKTFYISLGYSQTNTTVAETLQLINKTVNKNLPTLIAAHRKWWHNYYSQSFVSIPDARIESFYWIQQYKLASATREGNPPIDLMGPWFRYTPWPAYWFNLNLELTYSPLFTANRLFLSKGFVKMIDDAKGNLIKNVPPQYQYNAAALGRAGGKDMVVSIKVFPVLDAAAKPNELELGDLTWCLYYYWMQYRYSMDESIKARLFPILKRSINYYLDVMYKGDDGKWHLPYTYSPEYPNGITRDCNYDLSLFRWGCETLLKINPKDSLAEKWRSVLKNLTDFPTDSTGFRIGRDLAFSQSHRHFSHLLMIYPLHIVNWDQPESRRLIKKSLLHWHNFPGALQGYSFTGGASIYETMGDGDNALNYLNQLLDRFVKPNTMYVESGPVIETPLAAATSIQELLIQSWGNKIRIFPAIPDSWKDVSFENLRTEGAFLITAVRKDGETKWVSIKSLAGEPCFIHPNITGAIKIKGSNEKLIDKGDGNYLIDIKKGEDVVLYKNEKDLKIKVDKVKYTIGKENYWGKKNR</sequence>
<dbReference type="PANTHER" id="PTHR31084">
    <property type="entry name" value="ALPHA-L-FUCOSIDASE 2"/>
    <property type="match status" value="1"/>
</dbReference>
<dbReference type="OrthoDB" id="9768507at2"/>
<dbReference type="InterPro" id="IPR012341">
    <property type="entry name" value="6hp_glycosidase-like_sf"/>
</dbReference>
<dbReference type="SUPFAM" id="SSF48208">
    <property type="entry name" value="Six-hairpin glycosidases"/>
    <property type="match status" value="1"/>
</dbReference>
<keyword evidence="4" id="KW-1185">Reference proteome</keyword>
<dbReference type="AlphaFoldDB" id="A0A386HS10"/>
<name>A0A386HS10_9BACT</name>
<dbReference type="PANTHER" id="PTHR31084:SF0">
    <property type="entry name" value="ALPHA-L-FUCOSIDASE 2"/>
    <property type="match status" value="1"/>
</dbReference>
<dbReference type="Gene3D" id="1.50.10.10">
    <property type="match status" value="1"/>
</dbReference>
<dbReference type="Proteomes" id="UP000266118">
    <property type="component" value="Chromosome"/>
</dbReference>
<dbReference type="EMBL" id="CP032489">
    <property type="protein sequence ID" value="AYD48429.1"/>
    <property type="molecule type" value="Genomic_DNA"/>
</dbReference>
<dbReference type="KEGG" id="ark:D6B99_12945"/>
<evidence type="ECO:0000259" key="2">
    <source>
        <dbReference type="Pfam" id="PF22124"/>
    </source>
</evidence>
<protein>
    <submittedName>
        <fullName evidence="3">Alpha-L-fucosidase</fullName>
    </submittedName>
</protein>
<dbReference type="Pfam" id="PF22124">
    <property type="entry name" value="Glyco_hydro_95_cat"/>
    <property type="match status" value="1"/>
</dbReference>
<dbReference type="InterPro" id="IPR008928">
    <property type="entry name" value="6-hairpin_glycosidase_sf"/>
</dbReference>
<feature type="domain" description="Alpha fucosidase A-like C-terminal" evidence="1">
    <location>
        <begin position="626"/>
        <end position="714"/>
    </location>
</feature>
<feature type="domain" description="Glycosyl hydrolase family 95 catalytic" evidence="2">
    <location>
        <begin position="290"/>
        <end position="603"/>
    </location>
</feature>
<organism evidence="3 4">
    <name type="scientific">Arachidicoccus soli</name>
    <dbReference type="NCBI Taxonomy" id="2341117"/>
    <lineage>
        <taxon>Bacteria</taxon>
        <taxon>Pseudomonadati</taxon>
        <taxon>Bacteroidota</taxon>
        <taxon>Chitinophagia</taxon>
        <taxon>Chitinophagales</taxon>
        <taxon>Chitinophagaceae</taxon>
        <taxon>Arachidicoccus</taxon>
    </lineage>
</organism>
<dbReference type="Pfam" id="PF21307">
    <property type="entry name" value="Glyco_hydro_95_C"/>
    <property type="match status" value="1"/>
</dbReference>
<accession>A0A386HS10</accession>
<dbReference type="InterPro" id="IPR049053">
    <property type="entry name" value="AFCA-like_C"/>
</dbReference>
<dbReference type="InterPro" id="IPR054363">
    <property type="entry name" value="GH95_cat"/>
</dbReference>